<dbReference type="SUPFAM" id="SSF48403">
    <property type="entry name" value="Ankyrin repeat"/>
    <property type="match status" value="1"/>
</dbReference>
<gene>
    <name evidence="4" type="ORF">HNO84_07735</name>
</gene>
<evidence type="ECO:0000256" key="1">
    <source>
        <dbReference type="ARBA" id="ARBA00022737"/>
    </source>
</evidence>
<keyword evidence="1" id="KW-0677">Repeat</keyword>
<dbReference type="PROSITE" id="PS50297">
    <property type="entry name" value="ANK_REP_REGION"/>
    <property type="match status" value="1"/>
</dbReference>
<dbReference type="EMBL" id="JABFMT010000005">
    <property type="protein sequence ID" value="NUU01483.1"/>
    <property type="molecule type" value="Genomic_DNA"/>
</dbReference>
<comment type="caution">
    <text evidence="4">The sequence shown here is derived from an EMBL/GenBank/DDBJ whole genome shotgun (WGS) entry which is preliminary data.</text>
</comment>
<organism evidence="4 5">
    <name type="scientific">Herbaspirillum robiniae</name>
    <dbReference type="NCBI Taxonomy" id="2014887"/>
    <lineage>
        <taxon>Bacteria</taxon>
        <taxon>Pseudomonadati</taxon>
        <taxon>Pseudomonadota</taxon>
        <taxon>Betaproteobacteria</taxon>
        <taxon>Burkholderiales</taxon>
        <taxon>Oxalobacteraceae</taxon>
        <taxon>Herbaspirillum</taxon>
    </lineage>
</organism>
<keyword evidence="2 3" id="KW-0040">ANK repeat</keyword>
<dbReference type="PROSITE" id="PS51257">
    <property type="entry name" value="PROKAR_LIPOPROTEIN"/>
    <property type="match status" value="1"/>
</dbReference>
<sequence length="249" mass="27274">MRTRDQWNCWLIFLVLAGLPLLGGCEMKVVGGTARDYFGYTAEYDLAKAAEKGRVNEVTKLVKGGANVNAVGKKNMTPLMWAFAANNIDGMRALLEVGADPNQKFGPEKNIHPVWMAATMDTPDRLKVLLQFNGDPNARGNGAYFNALMQGVEHIENVKLLVQAGADVNVTDSVGGTVALTAVHLAQFDVVIYLLEHGYRYNLPSLAWSVKNLQLREDIEPKRQKALAVLRELGVTPSPGKAPPMLEEK</sequence>
<evidence type="ECO:0000256" key="3">
    <source>
        <dbReference type="PROSITE-ProRule" id="PRU00023"/>
    </source>
</evidence>
<reference evidence="4 5" key="1">
    <citation type="journal article" date="2020" name="Front. Plant Sci.">
        <title>Isolation of Rhizosphere Bacteria That Improve Quality and Water Stress Tolerance in Greenhouse Ornamentals.</title>
        <authorList>
            <person name="Nordstedt N.P."/>
            <person name="Jones M.L."/>
        </authorList>
    </citation>
    <scope>NUCLEOTIDE SEQUENCE [LARGE SCALE GENOMIC DNA]</scope>
    <source>
        <strain evidence="4 5">C6C2</strain>
    </source>
</reference>
<feature type="repeat" description="ANK" evidence="3">
    <location>
        <begin position="139"/>
        <end position="173"/>
    </location>
</feature>
<dbReference type="Pfam" id="PF12796">
    <property type="entry name" value="Ank_2"/>
    <property type="match status" value="2"/>
</dbReference>
<proteinExistence type="predicted"/>
<dbReference type="PANTHER" id="PTHR24171">
    <property type="entry name" value="ANKYRIN REPEAT DOMAIN-CONTAINING PROTEIN 39-RELATED"/>
    <property type="match status" value="1"/>
</dbReference>
<name>A0ABX2LX27_9BURK</name>
<evidence type="ECO:0000313" key="5">
    <source>
        <dbReference type="Proteomes" id="UP000536746"/>
    </source>
</evidence>
<protein>
    <recommendedName>
        <fullName evidence="6">Ankyrin repeat domain-containing protein</fullName>
    </recommendedName>
</protein>
<dbReference type="InterPro" id="IPR002110">
    <property type="entry name" value="Ankyrin_rpt"/>
</dbReference>
<accession>A0ABX2LX27</accession>
<dbReference type="RefSeq" id="WP_148664492.1">
    <property type="nucleotide sequence ID" value="NZ_CP018845.1"/>
</dbReference>
<keyword evidence="5" id="KW-1185">Reference proteome</keyword>
<dbReference type="PROSITE" id="PS50088">
    <property type="entry name" value="ANK_REPEAT"/>
    <property type="match status" value="2"/>
</dbReference>
<dbReference type="SMART" id="SM00248">
    <property type="entry name" value="ANK"/>
    <property type="match status" value="4"/>
</dbReference>
<evidence type="ECO:0008006" key="6">
    <source>
        <dbReference type="Google" id="ProtNLM"/>
    </source>
</evidence>
<feature type="repeat" description="ANK" evidence="3">
    <location>
        <begin position="74"/>
        <end position="106"/>
    </location>
</feature>
<evidence type="ECO:0000313" key="4">
    <source>
        <dbReference type="EMBL" id="NUU01483.1"/>
    </source>
</evidence>
<dbReference type="Gene3D" id="1.25.40.20">
    <property type="entry name" value="Ankyrin repeat-containing domain"/>
    <property type="match status" value="1"/>
</dbReference>
<evidence type="ECO:0000256" key="2">
    <source>
        <dbReference type="ARBA" id="ARBA00023043"/>
    </source>
</evidence>
<dbReference type="InterPro" id="IPR036770">
    <property type="entry name" value="Ankyrin_rpt-contain_sf"/>
</dbReference>
<dbReference type="Proteomes" id="UP000536746">
    <property type="component" value="Unassembled WGS sequence"/>
</dbReference>